<dbReference type="SUPFAM" id="SSF53098">
    <property type="entry name" value="Ribonuclease H-like"/>
    <property type="match status" value="1"/>
</dbReference>
<dbReference type="SMART" id="SM00475">
    <property type="entry name" value="53EXOc"/>
    <property type="match status" value="1"/>
</dbReference>
<keyword evidence="5 16" id="KW-0548">Nucleotidyltransferase</keyword>
<dbReference type="PRINTS" id="PR00868">
    <property type="entry name" value="DNAPOLI"/>
</dbReference>
<dbReference type="Pfam" id="PF00476">
    <property type="entry name" value="DNA_pol_A"/>
    <property type="match status" value="1"/>
</dbReference>
<evidence type="ECO:0000256" key="12">
    <source>
        <dbReference type="ARBA" id="ARBA00023125"/>
    </source>
</evidence>
<keyword evidence="8 16" id="KW-0227">DNA damage</keyword>
<sequence>MLTEKEKLTLIDGTGLLYRAYYALPPLTNTQGVPTGAVYGFTRMLMKLLKEKKPEYCACAFDKGRKTFRHKKFKEYKITRPRMPEDLASQIPLIKKILIGFGVPIFEEEEYEADDILAALAKEGVRQGLKVEIFTEDKDILQIVASSVHIIRLKKGISQTDLFDEERVRANFGISPSQIADYLSLVGDVSDNIPGVPGVGPATAKELLQKYGDLENLIRHLDDLPTSKRKLLKKYQDQAKRSKELITLISSIPLKVNWEKFRVESPDQKVLLPLFRELGFKKLMEDFTASRPHNSECRSIKSPQELNELTLTLKQGPFVLQTGKEPPGVAFFSKDGICYWLLLLQKELPKDLIIKKISPIFQDPQIKKIGHNLKKIILDLKEWELDLKGLGFDTQLAAYLLNPLASDYSLKDLCIEYLGESMDEVSPPETVKLIHKLKEGLEEKLKEENLWELYTKVELPLIDTLAKMESRGIKVKKSTLEEFLSEVREKITSLEEEIYEEVGEKFNINSSKQLGQILFEKLNLPPVKKIKTGYSTNEEVLQTLCLIRPSLKKILDYRQLFKLESTYIRPFPGLINPRTGRIHTSFNQTVTATGRLSSSQPNLQNIPIRNKFGEKFRQAFIAEEGNLFLSADYSQIELRILAHLSGDPNLKKAFDRNEDIHQQTAAEIFNVLPLQLTSQMRRLAKVVNFGIVYGISSYGLARDLGISQKEAEEYIQHYFQRYPQVKEYLGQVVKKAREKGYVRTLLGRKRYLPGILSSNRKGREMAERAAINTPIQGGAADLIKLAMLNLEKRFREKKLRTWIILQIHDELIFEVPEREIDETRRIVKEEMEGAMKLSVPLVVETKVGKNWAEMSS</sequence>
<dbReference type="InterPro" id="IPR019760">
    <property type="entry name" value="DNA-dir_DNA_pol_A_CS"/>
</dbReference>
<comment type="caution">
    <text evidence="19">The sequence shown here is derived from an EMBL/GenBank/DDBJ whole genome shotgun (WGS) entry which is preliminary data.</text>
</comment>
<dbReference type="Gene3D" id="1.10.150.20">
    <property type="entry name" value="5' to 3' exonuclease, C-terminal subdomain"/>
    <property type="match status" value="2"/>
</dbReference>
<dbReference type="InterPro" id="IPR029060">
    <property type="entry name" value="PIN-like_dom_sf"/>
</dbReference>
<evidence type="ECO:0000256" key="8">
    <source>
        <dbReference type="ARBA" id="ARBA00022763"/>
    </source>
</evidence>
<dbReference type="Proteomes" id="UP000320679">
    <property type="component" value="Unassembled WGS sequence"/>
</dbReference>
<dbReference type="FunFam" id="1.10.150.20:FF:000003">
    <property type="entry name" value="DNA polymerase I"/>
    <property type="match status" value="1"/>
</dbReference>
<dbReference type="AlphaFoldDB" id="A0A523UWZ1"/>
<dbReference type="GO" id="GO:0003887">
    <property type="term" value="F:DNA-directed DNA polymerase activity"/>
    <property type="evidence" value="ECO:0007669"/>
    <property type="project" value="UniProtKB-UniRule"/>
</dbReference>
<dbReference type="InterPro" id="IPR012337">
    <property type="entry name" value="RNaseH-like_sf"/>
</dbReference>
<comment type="similarity">
    <text evidence="1 16">Belongs to the DNA polymerase type-A family.</text>
</comment>
<dbReference type="NCBIfam" id="TIGR00593">
    <property type="entry name" value="pola"/>
    <property type="match status" value="1"/>
</dbReference>
<evidence type="ECO:0000256" key="4">
    <source>
        <dbReference type="ARBA" id="ARBA00022679"/>
    </source>
</evidence>
<evidence type="ECO:0000256" key="3">
    <source>
        <dbReference type="ARBA" id="ARBA00020311"/>
    </source>
</evidence>
<dbReference type="CDD" id="cd08637">
    <property type="entry name" value="DNA_pol_A_pol_I_C"/>
    <property type="match status" value="1"/>
</dbReference>
<evidence type="ECO:0000256" key="11">
    <source>
        <dbReference type="ARBA" id="ARBA00022932"/>
    </source>
</evidence>
<keyword evidence="10" id="KW-0269">Exonuclease</keyword>
<dbReference type="InterPro" id="IPR020046">
    <property type="entry name" value="5-3_exonucl_a-hlix_arch_N"/>
</dbReference>
<comment type="catalytic activity">
    <reaction evidence="14 16">
        <text>DNA(n) + a 2'-deoxyribonucleoside 5'-triphosphate = DNA(n+1) + diphosphate</text>
        <dbReference type="Rhea" id="RHEA:22508"/>
        <dbReference type="Rhea" id="RHEA-COMP:17339"/>
        <dbReference type="Rhea" id="RHEA-COMP:17340"/>
        <dbReference type="ChEBI" id="CHEBI:33019"/>
        <dbReference type="ChEBI" id="CHEBI:61560"/>
        <dbReference type="ChEBI" id="CHEBI:173112"/>
        <dbReference type="EC" id="2.7.7.7"/>
    </reaction>
</comment>
<evidence type="ECO:0000256" key="15">
    <source>
        <dbReference type="NCBIfam" id="TIGR00593"/>
    </source>
</evidence>
<feature type="domain" description="DNA-directed DNA polymerase family A palm" evidence="18">
    <location>
        <begin position="613"/>
        <end position="819"/>
    </location>
</feature>
<evidence type="ECO:0000256" key="1">
    <source>
        <dbReference type="ARBA" id="ARBA00007705"/>
    </source>
</evidence>
<proteinExistence type="inferred from homology"/>
<dbReference type="GO" id="GO:0008409">
    <property type="term" value="F:5'-3' exonuclease activity"/>
    <property type="evidence" value="ECO:0007669"/>
    <property type="project" value="UniProtKB-UniRule"/>
</dbReference>
<dbReference type="InterPro" id="IPR008918">
    <property type="entry name" value="HhH2"/>
</dbReference>
<dbReference type="InterPro" id="IPR002562">
    <property type="entry name" value="3'-5'_exonuclease_dom"/>
</dbReference>
<dbReference type="SMART" id="SM00482">
    <property type="entry name" value="POLAc"/>
    <property type="match status" value="1"/>
</dbReference>
<evidence type="ECO:0000256" key="10">
    <source>
        <dbReference type="ARBA" id="ARBA00022839"/>
    </source>
</evidence>
<dbReference type="InterPro" id="IPR020045">
    <property type="entry name" value="DNA_polI_H3TH"/>
</dbReference>
<evidence type="ECO:0000256" key="13">
    <source>
        <dbReference type="ARBA" id="ARBA00023204"/>
    </source>
</evidence>
<dbReference type="SUPFAM" id="SSF56672">
    <property type="entry name" value="DNA/RNA polymerases"/>
    <property type="match status" value="1"/>
</dbReference>
<evidence type="ECO:0000256" key="6">
    <source>
        <dbReference type="ARBA" id="ARBA00022705"/>
    </source>
</evidence>
<evidence type="ECO:0000259" key="18">
    <source>
        <dbReference type="SMART" id="SM00482"/>
    </source>
</evidence>
<dbReference type="PROSITE" id="PS00447">
    <property type="entry name" value="DNA_POLYMERASE_A"/>
    <property type="match status" value="1"/>
</dbReference>
<dbReference type="Pfam" id="PF01367">
    <property type="entry name" value="5_3_exonuc"/>
    <property type="match status" value="1"/>
</dbReference>
<dbReference type="EMBL" id="SOJK01000106">
    <property type="protein sequence ID" value="TET47062.1"/>
    <property type="molecule type" value="Genomic_DNA"/>
</dbReference>
<evidence type="ECO:0000256" key="9">
    <source>
        <dbReference type="ARBA" id="ARBA00022801"/>
    </source>
</evidence>
<feature type="domain" description="5'-3' exonuclease" evidence="17">
    <location>
        <begin position="6"/>
        <end position="264"/>
    </location>
</feature>
<keyword evidence="12 16" id="KW-0238">DNA-binding</keyword>
<evidence type="ECO:0000256" key="16">
    <source>
        <dbReference type="RuleBase" id="RU004460"/>
    </source>
</evidence>
<dbReference type="FunFam" id="3.40.50.1010:FF:000001">
    <property type="entry name" value="DNA polymerase I"/>
    <property type="match status" value="1"/>
</dbReference>
<dbReference type="Pfam" id="PF01612">
    <property type="entry name" value="DNA_pol_A_exo1"/>
    <property type="match status" value="1"/>
</dbReference>
<dbReference type="EC" id="2.7.7.7" evidence="2 15"/>
<evidence type="ECO:0000259" key="17">
    <source>
        <dbReference type="SMART" id="SM00475"/>
    </source>
</evidence>
<evidence type="ECO:0000256" key="2">
    <source>
        <dbReference type="ARBA" id="ARBA00012417"/>
    </source>
</evidence>
<dbReference type="InterPro" id="IPR002298">
    <property type="entry name" value="DNA_polymerase_A"/>
</dbReference>
<dbReference type="InterPro" id="IPR018320">
    <property type="entry name" value="DNA_polymerase_1"/>
</dbReference>
<dbReference type="Gene3D" id="1.20.1060.10">
    <property type="entry name" value="Taq DNA Polymerase, Chain T, domain 4"/>
    <property type="match status" value="1"/>
</dbReference>
<dbReference type="NCBIfam" id="NF004397">
    <property type="entry name" value="PRK05755.1"/>
    <property type="match status" value="1"/>
</dbReference>
<dbReference type="FunFam" id="1.10.150.20:FF:000002">
    <property type="entry name" value="DNA polymerase I"/>
    <property type="match status" value="1"/>
</dbReference>
<evidence type="ECO:0000256" key="7">
    <source>
        <dbReference type="ARBA" id="ARBA00022722"/>
    </source>
</evidence>
<protein>
    <recommendedName>
        <fullName evidence="3 15">DNA polymerase I</fullName>
        <ecNumber evidence="2 15">2.7.7.7</ecNumber>
    </recommendedName>
</protein>
<keyword evidence="13 16" id="KW-0234">DNA repair</keyword>
<dbReference type="InterPro" id="IPR002421">
    <property type="entry name" value="5-3_exonuclease"/>
</dbReference>
<dbReference type="InterPro" id="IPR036397">
    <property type="entry name" value="RNaseH_sf"/>
</dbReference>
<dbReference type="Pfam" id="PF02739">
    <property type="entry name" value="5_3_exonuc_N"/>
    <property type="match status" value="1"/>
</dbReference>
<dbReference type="GO" id="GO:0006261">
    <property type="term" value="P:DNA-templated DNA replication"/>
    <property type="evidence" value="ECO:0007669"/>
    <property type="project" value="UniProtKB-UniRule"/>
</dbReference>
<evidence type="ECO:0000313" key="19">
    <source>
        <dbReference type="EMBL" id="TET47062.1"/>
    </source>
</evidence>
<dbReference type="GO" id="GO:0003677">
    <property type="term" value="F:DNA binding"/>
    <property type="evidence" value="ECO:0007669"/>
    <property type="project" value="UniProtKB-UniRule"/>
</dbReference>
<dbReference type="SUPFAM" id="SSF88723">
    <property type="entry name" value="PIN domain-like"/>
    <property type="match status" value="1"/>
</dbReference>
<accession>A0A523UWZ1</accession>
<keyword evidence="6 16" id="KW-0235">DNA replication</keyword>
<keyword evidence="4 16" id="KW-0808">Transferase</keyword>
<dbReference type="SMART" id="SM00279">
    <property type="entry name" value="HhH2"/>
    <property type="match status" value="1"/>
</dbReference>
<dbReference type="SUPFAM" id="SSF47807">
    <property type="entry name" value="5' to 3' exonuclease, C-terminal subdomain"/>
    <property type="match status" value="1"/>
</dbReference>
<dbReference type="InterPro" id="IPR043502">
    <property type="entry name" value="DNA/RNA_pol_sf"/>
</dbReference>
<dbReference type="Gene3D" id="3.40.50.1010">
    <property type="entry name" value="5'-nuclease"/>
    <property type="match status" value="1"/>
</dbReference>
<evidence type="ECO:0000313" key="20">
    <source>
        <dbReference type="Proteomes" id="UP000320679"/>
    </source>
</evidence>
<dbReference type="FunFam" id="1.20.1060.10:FF:000001">
    <property type="entry name" value="DNA polymerase I"/>
    <property type="match status" value="1"/>
</dbReference>
<keyword evidence="7" id="KW-0540">Nuclease</keyword>
<keyword evidence="9" id="KW-0378">Hydrolase</keyword>
<dbReference type="CDD" id="cd09859">
    <property type="entry name" value="PIN_53EXO"/>
    <property type="match status" value="1"/>
</dbReference>
<keyword evidence="11 16" id="KW-0239">DNA-directed DNA polymerase</keyword>
<dbReference type="CDD" id="cd09898">
    <property type="entry name" value="H3TH_53EXO"/>
    <property type="match status" value="1"/>
</dbReference>
<dbReference type="GO" id="GO:0006302">
    <property type="term" value="P:double-strand break repair"/>
    <property type="evidence" value="ECO:0007669"/>
    <property type="project" value="TreeGrafter"/>
</dbReference>
<dbReference type="InterPro" id="IPR036279">
    <property type="entry name" value="5-3_exonuclease_C_sf"/>
</dbReference>
<dbReference type="InterPro" id="IPR001098">
    <property type="entry name" value="DNA-dir_DNA_pol_A_palm_dom"/>
</dbReference>
<evidence type="ECO:0000256" key="5">
    <source>
        <dbReference type="ARBA" id="ARBA00022695"/>
    </source>
</evidence>
<gene>
    <name evidence="16 19" type="primary">polA</name>
    <name evidence="19" type="ORF">E3J59_02485</name>
</gene>
<reference evidence="19 20" key="1">
    <citation type="submission" date="2019-03" db="EMBL/GenBank/DDBJ databases">
        <title>Metabolic potential of uncultured bacteria and archaea associated with petroleum seepage in deep-sea sediments.</title>
        <authorList>
            <person name="Dong X."/>
            <person name="Hubert C."/>
        </authorList>
    </citation>
    <scope>NUCLEOTIDE SEQUENCE [LARGE SCALE GENOMIC DNA]</scope>
    <source>
        <strain evidence="19">E29_bin78</strain>
    </source>
</reference>
<name>A0A523UWZ1_UNCAE</name>
<dbReference type="Gene3D" id="3.30.420.10">
    <property type="entry name" value="Ribonuclease H-like superfamily/Ribonuclease H"/>
    <property type="match status" value="1"/>
</dbReference>
<dbReference type="Gene3D" id="3.30.70.370">
    <property type="match status" value="1"/>
</dbReference>
<dbReference type="PANTHER" id="PTHR10133:SF27">
    <property type="entry name" value="DNA POLYMERASE NU"/>
    <property type="match status" value="1"/>
</dbReference>
<evidence type="ECO:0000256" key="14">
    <source>
        <dbReference type="ARBA" id="ARBA00049244"/>
    </source>
</evidence>
<organism evidence="19 20">
    <name type="scientific">Aerophobetes bacterium</name>
    <dbReference type="NCBI Taxonomy" id="2030807"/>
    <lineage>
        <taxon>Bacteria</taxon>
        <taxon>Candidatus Aerophobota</taxon>
    </lineage>
</organism>
<dbReference type="PANTHER" id="PTHR10133">
    <property type="entry name" value="DNA POLYMERASE I"/>
    <property type="match status" value="1"/>
</dbReference>